<evidence type="ECO:0000256" key="6">
    <source>
        <dbReference type="ARBA" id="ARBA00052482"/>
    </source>
</evidence>
<dbReference type="SUPFAM" id="SSF50331">
    <property type="entry name" value="MOP-like"/>
    <property type="match status" value="1"/>
</dbReference>
<comment type="subunit">
    <text evidence="7">The complex is composed of two ATP-binding proteins (OpuCA), two transmembrane proteins (OpuCB and OpuCD) and a solute-binding protein (OpuCC).</text>
</comment>
<dbReference type="SUPFAM" id="SSF52540">
    <property type="entry name" value="P-loop containing nucleoside triphosphate hydrolases"/>
    <property type="match status" value="1"/>
</dbReference>
<dbReference type="PROSITE" id="PS00211">
    <property type="entry name" value="ABC_TRANSPORTER_1"/>
    <property type="match status" value="1"/>
</dbReference>
<dbReference type="KEGG" id="gtm:GT3921_05385"/>
<evidence type="ECO:0000256" key="9">
    <source>
        <dbReference type="ARBA" id="ARBA00070305"/>
    </source>
</evidence>
<keyword evidence="5" id="KW-0764">Sulfate transport</keyword>
<evidence type="ECO:0000256" key="7">
    <source>
        <dbReference type="ARBA" id="ARBA00063934"/>
    </source>
</evidence>
<dbReference type="GO" id="GO:0005524">
    <property type="term" value="F:ATP binding"/>
    <property type="evidence" value="ECO:0007669"/>
    <property type="project" value="UniProtKB-KW"/>
</dbReference>
<dbReference type="SMART" id="SM00382">
    <property type="entry name" value="AAA"/>
    <property type="match status" value="1"/>
</dbReference>
<dbReference type="Gene3D" id="3.40.50.300">
    <property type="entry name" value="P-loop containing nucleotide triphosphate hydrolases"/>
    <property type="match status" value="1"/>
</dbReference>
<dbReference type="InterPro" id="IPR003439">
    <property type="entry name" value="ABC_transporter-like_ATP-bd"/>
</dbReference>
<dbReference type="InterPro" id="IPR008995">
    <property type="entry name" value="Mo/tungstate-bd_C_term_dom"/>
</dbReference>
<dbReference type="NCBIfam" id="TIGR00968">
    <property type="entry name" value="3a0106s01"/>
    <property type="match status" value="1"/>
</dbReference>
<keyword evidence="1" id="KW-0813">Transport</keyword>
<keyword evidence="3 11" id="KW-0067">ATP-binding</keyword>
<dbReference type="InterPro" id="IPR005666">
    <property type="entry name" value="Sulph_transpt1"/>
</dbReference>
<evidence type="ECO:0000256" key="2">
    <source>
        <dbReference type="ARBA" id="ARBA00022741"/>
    </source>
</evidence>
<dbReference type="EC" id="7.6.2.9" evidence="8"/>
<comment type="caution">
    <text evidence="11">The sequence shown here is derived from an EMBL/GenBank/DDBJ whole genome shotgun (WGS) entry which is preliminary data.</text>
</comment>
<dbReference type="GO" id="GO:0043190">
    <property type="term" value="C:ATP-binding cassette (ABC) transporter complex"/>
    <property type="evidence" value="ECO:0007669"/>
    <property type="project" value="InterPro"/>
</dbReference>
<dbReference type="GO" id="GO:0015419">
    <property type="term" value="F:ABC-type sulfate transporter activity"/>
    <property type="evidence" value="ECO:0007669"/>
    <property type="project" value="InterPro"/>
</dbReference>
<dbReference type="InterPro" id="IPR013611">
    <property type="entry name" value="Transp-assoc_OB_typ2"/>
</dbReference>
<evidence type="ECO:0000256" key="3">
    <source>
        <dbReference type="ARBA" id="ARBA00022840"/>
    </source>
</evidence>
<gene>
    <name evidence="11" type="ORF">B9L19_04120</name>
</gene>
<evidence type="ECO:0000256" key="1">
    <source>
        <dbReference type="ARBA" id="ARBA00022448"/>
    </source>
</evidence>
<dbReference type="InterPro" id="IPR027417">
    <property type="entry name" value="P-loop_NTPase"/>
</dbReference>
<sequence length="353" mass="39990">MRIEVRQLEKRFGSFQAVDNVSFSIEQGQLVGLLGPSGGGKTSILRMLAGLEMPDQGEIFFDGKIVNPIPPQKRGIGFVFQHYALFPHMDVFENIAYGLRVQKRKKAVIRERVYELLHIVGLEGMEKKYPHQLSGGQKQRVALARALAPEPKLLLLDEPFSAIDAQVRKELRRWLRGLIEQLGMTTVFVTHDQEEAIELADQLIVVREGKVEQQGTPWDIYRNPVSPFIASFVGETNRWQGPVKLAGFPELDRFHGSLFIRPEWIHMRREGGPGHEKGMVKQIRYQGGRWQIEVELANGLHLLTFIQGDHHIFSLGQQVSIWIERALGFTDKEVRAFECASPKTVNAPALSSV</sequence>
<protein>
    <recommendedName>
        <fullName evidence="9">Carnitine transport ATP-binding protein OpuCA</fullName>
        <ecNumber evidence="8">7.6.2.9</ecNumber>
    </recommendedName>
</protein>
<organism evidence="11 12">
    <name type="scientific">Geobacillus thermocatenulatus</name>
    <dbReference type="NCBI Taxonomy" id="33938"/>
    <lineage>
        <taxon>Bacteria</taxon>
        <taxon>Bacillati</taxon>
        <taxon>Bacillota</taxon>
        <taxon>Bacilli</taxon>
        <taxon>Bacillales</taxon>
        <taxon>Anoxybacillaceae</taxon>
        <taxon>Geobacillus</taxon>
        <taxon>Geobacillus thermoleovorans group</taxon>
    </lineage>
</organism>
<evidence type="ECO:0000256" key="5">
    <source>
        <dbReference type="ARBA" id="ARBA00023032"/>
    </source>
</evidence>
<evidence type="ECO:0000259" key="10">
    <source>
        <dbReference type="PROSITE" id="PS50893"/>
    </source>
</evidence>
<feature type="domain" description="ABC transporter" evidence="10">
    <location>
        <begin position="3"/>
        <end position="233"/>
    </location>
</feature>
<dbReference type="GO" id="GO:0015418">
    <property type="term" value="F:ABC-type quaternary ammonium compound transporting activity"/>
    <property type="evidence" value="ECO:0007669"/>
    <property type="project" value="UniProtKB-EC"/>
</dbReference>
<keyword evidence="2" id="KW-0547">Nucleotide-binding</keyword>
<keyword evidence="12" id="KW-1185">Reference proteome</keyword>
<proteinExistence type="predicted"/>
<dbReference type="Proteomes" id="UP000198378">
    <property type="component" value="Unassembled WGS sequence"/>
</dbReference>
<evidence type="ECO:0000313" key="12">
    <source>
        <dbReference type="Proteomes" id="UP000198378"/>
    </source>
</evidence>
<evidence type="ECO:0000256" key="8">
    <source>
        <dbReference type="ARBA" id="ARBA00066388"/>
    </source>
</evidence>
<comment type="catalytic activity">
    <reaction evidence="6">
        <text>a quaternary ammonium(out) + ATP + H2O = a quaternary ammonium(in) + ADP + phosphate + H(+)</text>
        <dbReference type="Rhea" id="RHEA:11036"/>
        <dbReference type="ChEBI" id="CHEBI:15377"/>
        <dbReference type="ChEBI" id="CHEBI:15378"/>
        <dbReference type="ChEBI" id="CHEBI:30616"/>
        <dbReference type="ChEBI" id="CHEBI:35267"/>
        <dbReference type="ChEBI" id="CHEBI:43474"/>
        <dbReference type="ChEBI" id="CHEBI:456216"/>
        <dbReference type="EC" id="7.6.2.9"/>
    </reaction>
</comment>
<dbReference type="GO" id="GO:0016887">
    <property type="term" value="F:ATP hydrolysis activity"/>
    <property type="evidence" value="ECO:0007669"/>
    <property type="project" value="InterPro"/>
</dbReference>
<dbReference type="EMBL" id="NEWK01000001">
    <property type="protein sequence ID" value="OXB89271.1"/>
    <property type="molecule type" value="Genomic_DNA"/>
</dbReference>
<keyword evidence="4" id="KW-1278">Translocase</keyword>
<name>A0A226QA14_9BACL</name>
<dbReference type="PANTHER" id="PTHR42781:SF4">
    <property type="entry name" value="SPERMIDINE_PUTRESCINE IMPORT ATP-BINDING PROTEIN POTA"/>
    <property type="match status" value="1"/>
</dbReference>
<dbReference type="InterPro" id="IPR050093">
    <property type="entry name" value="ABC_SmlMolc_Importer"/>
</dbReference>
<dbReference type="PROSITE" id="PS50893">
    <property type="entry name" value="ABC_TRANSPORTER_2"/>
    <property type="match status" value="1"/>
</dbReference>
<evidence type="ECO:0000256" key="4">
    <source>
        <dbReference type="ARBA" id="ARBA00022967"/>
    </source>
</evidence>
<dbReference type="InterPro" id="IPR003593">
    <property type="entry name" value="AAA+_ATPase"/>
</dbReference>
<dbReference type="InterPro" id="IPR017871">
    <property type="entry name" value="ABC_transporter-like_CS"/>
</dbReference>
<accession>A0A226QA14</accession>
<dbReference type="PANTHER" id="PTHR42781">
    <property type="entry name" value="SPERMIDINE/PUTRESCINE IMPORT ATP-BINDING PROTEIN POTA"/>
    <property type="match status" value="1"/>
</dbReference>
<reference evidence="11 12" key="1">
    <citation type="submission" date="2017-05" db="EMBL/GenBank/DDBJ databases">
        <title>The genome sequence of Geobacillus thermocatenulatus DSM 730.</title>
        <authorList>
            <person name="Ramaloko W.T."/>
            <person name="Koen N."/>
            <person name="Polliack S."/>
            <person name="Aliyu H."/>
            <person name="Lebre P."/>
            <person name="Mohr T."/>
            <person name="Oswald F."/>
            <person name="Zwick M."/>
            <person name="Neumann A."/>
            <person name="Syldatk C."/>
            <person name="Cowan D."/>
            <person name="De Maayer P."/>
        </authorList>
    </citation>
    <scope>NUCLEOTIDE SEQUENCE [LARGE SCALE GENOMIC DNA]</scope>
    <source>
        <strain evidence="11 12">BGSC 93A1</strain>
    </source>
</reference>
<dbReference type="Pfam" id="PF00005">
    <property type="entry name" value="ABC_tran"/>
    <property type="match status" value="1"/>
</dbReference>
<dbReference type="Pfam" id="PF08402">
    <property type="entry name" value="TOBE_2"/>
    <property type="match status" value="1"/>
</dbReference>
<dbReference type="FunFam" id="3.40.50.300:FF:000425">
    <property type="entry name" value="Probable ABC transporter, ATP-binding subunit"/>
    <property type="match status" value="1"/>
</dbReference>
<evidence type="ECO:0000313" key="11">
    <source>
        <dbReference type="EMBL" id="OXB89271.1"/>
    </source>
</evidence>
<dbReference type="RefSeq" id="WP_025949535.1">
    <property type="nucleotide sequence ID" value="NZ_CP018058.1"/>
</dbReference>
<dbReference type="AlphaFoldDB" id="A0A226QA14"/>